<evidence type="ECO:0000313" key="1">
    <source>
        <dbReference type="EMBL" id="KAJ4448162.1"/>
    </source>
</evidence>
<evidence type="ECO:0008006" key="3">
    <source>
        <dbReference type="Google" id="ProtNLM"/>
    </source>
</evidence>
<comment type="caution">
    <text evidence="1">The sequence shown here is derived from an EMBL/GenBank/DDBJ whole genome shotgun (WGS) entry which is preliminary data.</text>
</comment>
<gene>
    <name evidence="1" type="ORF">ANN_10175</name>
</gene>
<dbReference type="Proteomes" id="UP001148838">
    <property type="component" value="Unassembled WGS sequence"/>
</dbReference>
<organism evidence="1 2">
    <name type="scientific">Periplaneta americana</name>
    <name type="common">American cockroach</name>
    <name type="synonym">Blatta americana</name>
    <dbReference type="NCBI Taxonomy" id="6978"/>
    <lineage>
        <taxon>Eukaryota</taxon>
        <taxon>Metazoa</taxon>
        <taxon>Ecdysozoa</taxon>
        <taxon>Arthropoda</taxon>
        <taxon>Hexapoda</taxon>
        <taxon>Insecta</taxon>
        <taxon>Pterygota</taxon>
        <taxon>Neoptera</taxon>
        <taxon>Polyneoptera</taxon>
        <taxon>Dictyoptera</taxon>
        <taxon>Blattodea</taxon>
        <taxon>Blattoidea</taxon>
        <taxon>Blattidae</taxon>
        <taxon>Blattinae</taxon>
        <taxon>Periplaneta</taxon>
    </lineage>
</organism>
<evidence type="ECO:0000313" key="2">
    <source>
        <dbReference type="Proteomes" id="UP001148838"/>
    </source>
</evidence>
<keyword evidence="2" id="KW-1185">Reference proteome</keyword>
<name>A0ABQ8TQ65_PERAM</name>
<proteinExistence type="predicted"/>
<reference evidence="1 2" key="1">
    <citation type="journal article" date="2022" name="Allergy">
        <title>Genome assembly and annotation of Periplaneta americana reveal a comprehensive cockroach allergen profile.</title>
        <authorList>
            <person name="Wang L."/>
            <person name="Xiong Q."/>
            <person name="Saelim N."/>
            <person name="Wang L."/>
            <person name="Nong W."/>
            <person name="Wan A.T."/>
            <person name="Shi M."/>
            <person name="Liu X."/>
            <person name="Cao Q."/>
            <person name="Hui J.H.L."/>
            <person name="Sookrung N."/>
            <person name="Leung T.F."/>
            <person name="Tungtrongchitr A."/>
            <person name="Tsui S.K.W."/>
        </authorList>
    </citation>
    <scope>NUCLEOTIDE SEQUENCE [LARGE SCALE GENOMIC DNA]</scope>
    <source>
        <strain evidence="1">PWHHKU_190912</strain>
    </source>
</reference>
<protein>
    <recommendedName>
        <fullName evidence="3">DUF4817 domain-containing protein</fullName>
    </recommendedName>
</protein>
<sequence>MATPQMKVQTVLYAEFKSIVRVQREYRRVFNHDAPTAKSIKKLHNTFLATGSVLKKHGGGRRTCDKLVANVQAVYERSPQKLLRRASWELQVPKSTLQRIVYKRLKLYAYKDSLSELNQQLQQHPSILPVDFDITPCGDLVLNVPPPVDLYDPSYERDYQNHEFDDQRVPVAKLSHSSSGDTSSPQVKLCKDDHFNNILQMGKGFDVVSDQADGVIAFYQITSPSLAPEDVALPPITTPTYAIEFQKAIEASSQGRDVLTVQVGRMEFEVLWPI</sequence>
<accession>A0ABQ8TQ65</accession>
<dbReference type="EMBL" id="JAJSOF020000005">
    <property type="protein sequence ID" value="KAJ4448162.1"/>
    <property type="molecule type" value="Genomic_DNA"/>
</dbReference>